<keyword evidence="2" id="KW-0812">Transmembrane</keyword>
<proteinExistence type="predicted"/>
<feature type="transmembrane region" description="Helical" evidence="2">
    <location>
        <begin position="5"/>
        <end position="26"/>
    </location>
</feature>
<feature type="transmembrane region" description="Helical" evidence="2">
    <location>
        <begin position="32"/>
        <end position="60"/>
    </location>
</feature>
<gene>
    <name evidence="3" type="ORF">DSO08_03465</name>
</gene>
<sequence length="131" mass="15011">MNRYVADFCIMNVATVVVSSITYLLGKDFLNAFMVFLMLESAASLITGGVYGSIVSSASFRGFDRYFRRGWFGKLRVEEHGTQRDQEYQEEKDRKNERERTKREVRMGKRFVILGAALLLESILIALLLIA</sequence>
<dbReference type="AlphaFoldDB" id="A0A523BDC3"/>
<organism evidence="3 4">
    <name type="scientific">Thermoproteota archaeon</name>
    <dbReference type="NCBI Taxonomy" id="2056631"/>
    <lineage>
        <taxon>Archaea</taxon>
        <taxon>Thermoproteota</taxon>
    </lineage>
</organism>
<evidence type="ECO:0000256" key="2">
    <source>
        <dbReference type="SAM" id="Phobius"/>
    </source>
</evidence>
<keyword evidence="2" id="KW-1133">Transmembrane helix</keyword>
<dbReference type="Proteomes" id="UP000315399">
    <property type="component" value="Unassembled WGS sequence"/>
</dbReference>
<feature type="region of interest" description="Disordered" evidence="1">
    <location>
        <begin position="81"/>
        <end position="101"/>
    </location>
</feature>
<comment type="caution">
    <text evidence="3">The sequence shown here is derived from an EMBL/GenBank/DDBJ whole genome shotgun (WGS) entry which is preliminary data.</text>
</comment>
<protein>
    <submittedName>
        <fullName evidence="3">Uncharacterized protein</fullName>
    </submittedName>
</protein>
<keyword evidence="2" id="KW-0472">Membrane</keyword>
<name>A0A523BDC3_9CREN</name>
<evidence type="ECO:0000313" key="3">
    <source>
        <dbReference type="EMBL" id="TDA38953.1"/>
    </source>
</evidence>
<evidence type="ECO:0000256" key="1">
    <source>
        <dbReference type="SAM" id="MobiDB-lite"/>
    </source>
</evidence>
<accession>A0A523BDC3</accession>
<dbReference type="EMBL" id="QNVH01000026">
    <property type="protein sequence ID" value="TDA38953.1"/>
    <property type="molecule type" value="Genomic_DNA"/>
</dbReference>
<evidence type="ECO:0000313" key="4">
    <source>
        <dbReference type="Proteomes" id="UP000315399"/>
    </source>
</evidence>
<reference evidence="3 4" key="1">
    <citation type="journal article" date="2019" name="Nat. Microbiol.">
        <title>Expanding anaerobic alkane metabolism in the domain of Archaea.</title>
        <authorList>
            <person name="Wang Y."/>
            <person name="Wegener G."/>
            <person name="Hou J."/>
            <person name="Wang F."/>
            <person name="Xiao X."/>
        </authorList>
    </citation>
    <scope>NUCLEOTIDE SEQUENCE [LARGE SCALE GENOMIC DNA]</scope>
    <source>
        <strain evidence="3">WYZ-LMO10</strain>
    </source>
</reference>
<feature type="transmembrane region" description="Helical" evidence="2">
    <location>
        <begin position="111"/>
        <end position="130"/>
    </location>
</feature>